<dbReference type="Gene3D" id="3.30.1490.70">
    <property type="match status" value="1"/>
</dbReference>
<dbReference type="SUPFAM" id="SSF56091">
    <property type="entry name" value="DNA ligase/mRNA capping enzyme, catalytic domain"/>
    <property type="match status" value="1"/>
</dbReference>
<keyword evidence="3" id="KW-0547">Nucleotide-binding</keyword>
<evidence type="ECO:0000256" key="6">
    <source>
        <dbReference type="SAM" id="MobiDB-lite"/>
    </source>
</evidence>
<dbReference type="STRING" id="73230.A0A2B7ZFS4"/>
<dbReference type="GO" id="GO:0006310">
    <property type="term" value="P:DNA recombination"/>
    <property type="evidence" value="ECO:0007669"/>
    <property type="project" value="InterPro"/>
</dbReference>
<dbReference type="Proteomes" id="UP000226031">
    <property type="component" value="Unassembled WGS sequence"/>
</dbReference>
<dbReference type="PANTHER" id="PTHR45997:SF2">
    <property type="entry name" value="ATP DEPENDENT DNA LIGASE DOMAIN PROTEIN (AFU_ORTHOLOGUE AFUA_5G02430)"/>
    <property type="match status" value="1"/>
</dbReference>
<evidence type="ECO:0000256" key="2">
    <source>
        <dbReference type="ARBA" id="ARBA00022598"/>
    </source>
</evidence>
<gene>
    <name evidence="8" type="ORF">GX50_05551</name>
</gene>
<dbReference type="VEuPathDB" id="FungiDB:EMCG_04163"/>
<dbReference type="Gene3D" id="1.10.3260.10">
    <property type="entry name" value="DNA ligase, ATP-dependent, N-terminal domain"/>
    <property type="match status" value="1"/>
</dbReference>
<dbReference type="GO" id="GO:0005524">
    <property type="term" value="F:ATP binding"/>
    <property type="evidence" value="ECO:0007669"/>
    <property type="project" value="UniProtKB-KW"/>
</dbReference>
<sequence length="1125" mass="125108">MGFKFSYVCDLFTSLETNLTPKAATASRNRNPDVSTIVNWFSQHGKQIHGGETDRLALLSCLFPERRPERVFGLKEPSLVKVIGRCLLLGTSRRQSLDSYKICGNGDLGECVERVMRQAENDNSDESGVTVEEIDAALNHIASRCRFSGPEMRRERTAVSVDEALGPILRRLTSRDAKWFTRLILKDLSPLTLPARLVLRNFHFLLPDLLLLQDSLAAAVGLLSRDPMKRFPWRPDPNYAKLLASFASSHISLTVGVKVGRPMFYKARGIKHCCKMAGKRTMSVERKYDGEYCQIHIDLSKVSGCIQIFSKSGRDSTADRRSIHSTMKECLRVGKSGCKISKNCILEGELLVWSDVESKLLPFHKLRKHVIRSGSFIGTENDSPPHPYEHLYMMLFDILLIDDQVCLSKSYRERRALLREIVHPVAGRVGIAEQEYINFSLPNSQEALKNSFATAISQRWEGLVLKGSEESYFTVEPQEKSNFGHWIKLKKDYIAGTGDTADFALIGARYDAREAAKLGGIKGVKWTSFFVGCRDSSSKYPYDARPIFRVVDILNRHNVNIQLIRTLNQSGQFCCCDVDDEEAPFAIKCDQVQLPKVQVLFKSPFVVEMMGSGFEKPAGVNYFTLRFPRALKIHSDRDIEDATTLEELQELAKEANSVPADELSQEAALWAEKLDAVDGKPGYIIDTSENSSMSVASTISPTDVDNGPSDTTLRPLLMNEQNAADQLPHPVPTNPLRPAALLRKQKEIDIDIGRWGSGTVSKKRPKIVRSLSPCIAIHSDNTQTQTTADTGVSPSQDSSVNRHLADLINLSQPNPAQTNTSTSDRGHIDATAVLDNEIGCSTTLKDRGEDELHYSPQLSQQKGPSQNPYQEQQCSPKLNVSLKGGNLSVLPCDSFGSRSIPPPPEPPSYFSETPILIGTGVSYDKVDHISPNTNQLLTSSMTDFLEKALDPHFPNKFPAHSSNRDQPPQFPNCRGIVLVKSYAVNAPQAASDIARIGNALAANQRTSGLPFQKGKIIFLNCEALLQHGLFESSQTEQREKIREQWEKLGKRVFAGCLKWGHGMASCRRNRKRKRRKLNFSIADGGRGDREKSVTGSAMDNAASSSRTAGVDVQLSWNWREILSLV</sequence>
<dbReference type="GO" id="GO:0003677">
    <property type="term" value="F:DNA binding"/>
    <property type="evidence" value="ECO:0007669"/>
    <property type="project" value="InterPro"/>
</dbReference>
<dbReference type="GO" id="GO:0006297">
    <property type="term" value="P:nucleotide-excision repair, DNA gap filling"/>
    <property type="evidence" value="ECO:0007669"/>
    <property type="project" value="TreeGrafter"/>
</dbReference>
<evidence type="ECO:0000256" key="5">
    <source>
        <dbReference type="ARBA" id="ARBA00023242"/>
    </source>
</evidence>
<dbReference type="GO" id="GO:0006303">
    <property type="term" value="P:double-strand break repair via nonhomologous end joining"/>
    <property type="evidence" value="ECO:0007669"/>
    <property type="project" value="TreeGrafter"/>
</dbReference>
<dbReference type="GO" id="GO:0003910">
    <property type="term" value="F:DNA ligase (ATP) activity"/>
    <property type="evidence" value="ECO:0007669"/>
    <property type="project" value="InterPro"/>
</dbReference>
<evidence type="ECO:0000256" key="3">
    <source>
        <dbReference type="ARBA" id="ARBA00022741"/>
    </source>
</evidence>
<proteinExistence type="inferred from homology"/>
<organism evidence="8 9">
    <name type="scientific">[Emmonsia] crescens</name>
    <dbReference type="NCBI Taxonomy" id="73230"/>
    <lineage>
        <taxon>Eukaryota</taxon>
        <taxon>Fungi</taxon>
        <taxon>Dikarya</taxon>
        <taxon>Ascomycota</taxon>
        <taxon>Pezizomycotina</taxon>
        <taxon>Eurotiomycetes</taxon>
        <taxon>Eurotiomycetidae</taxon>
        <taxon>Onygenales</taxon>
        <taxon>Ajellomycetaceae</taxon>
        <taxon>Emergomyces</taxon>
    </lineage>
</organism>
<feature type="compositionally biased region" description="Polar residues" evidence="6">
    <location>
        <begin position="779"/>
        <end position="800"/>
    </location>
</feature>
<keyword evidence="2 8" id="KW-0436">Ligase</keyword>
<evidence type="ECO:0000313" key="9">
    <source>
        <dbReference type="Proteomes" id="UP000226031"/>
    </source>
</evidence>
<evidence type="ECO:0000256" key="4">
    <source>
        <dbReference type="ARBA" id="ARBA00022840"/>
    </source>
</evidence>
<protein>
    <submittedName>
        <fullName evidence="8">DNA ligase (ATP)</fullName>
    </submittedName>
</protein>
<dbReference type="CDD" id="cd08039">
    <property type="entry name" value="Adenylation_DNA_ligase_Fungal"/>
    <property type="match status" value="1"/>
</dbReference>
<dbReference type="InterPro" id="IPR012340">
    <property type="entry name" value="NA-bd_OB-fold"/>
</dbReference>
<dbReference type="Gene3D" id="2.40.50.140">
    <property type="entry name" value="Nucleic acid-binding proteins"/>
    <property type="match status" value="1"/>
</dbReference>
<evidence type="ECO:0000256" key="1">
    <source>
        <dbReference type="ARBA" id="ARBA00007572"/>
    </source>
</evidence>
<dbReference type="GO" id="GO:0032807">
    <property type="term" value="C:DNA ligase IV complex"/>
    <property type="evidence" value="ECO:0007669"/>
    <property type="project" value="TreeGrafter"/>
</dbReference>
<dbReference type="AlphaFoldDB" id="A0A2B7ZFS4"/>
<keyword evidence="4" id="KW-0067">ATP-binding</keyword>
<comment type="similarity">
    <text evidence="1">Belongs to the ATP-dependent DNA ligase family.</text>
</comment>
<evidence type="ECO:0000259" key="7">
    <source>
        <dbReference type="PROSITE" id="PS50160"/>
    </source>
</evidence>
<dbReference type="InterPro" id="IPR036599">
    <property type="entry name" value="DNA_ligase_N_sf"/>
</dbReference>
<name>A0A2B7ZFS4_9EURO</name>
<dbReference type="SUPFAM" id="SSF50249">
    <property type="entry name" value="Nucleic acid-binding proteins"/>
    <property type="match status" value="1"/>
</dbReference>
<feature type="domain" description="ATP-dependent DNA ligase family profile" evidence="7">
    <location>
        <begin position="393"/>
        <end position="535"/>
    </location>
</feature>
<reference evidence="8 9" key="1">
    <citation type="submission" date="2017-10" db="EMBL/GenBank/DDBJ databases">
        <title>Comparative genomics in systemic dimorphic fungi from Ajellomycetaceae.</title>
        <authorList>
            <person name="Munoz J.F."/>
            <person name="Mcewen J.G."/>
            <person name="Clay O.K."/>
            <person name="Cuomo C.A."/>
        </authorList>
    </citation>
    <scope>NUCLEOTIDE SEQUENCE [LARGE SCALE GENOMIC DNA]</scope>
    <source>
        <strain evidence="8 9">UAMH4076</strain>
    </source>
</reference>
<dbReference type="InterPro" id="IPR029710">
    <property type="entry name" value="LIG4"/>
</dbReference>
<dbReference type="PANTHER" id="PTHR45997">
    <property type="entry name" value="DNA LIGASE 4"/>
    <property type="match status" value="1"/>
</dbReference>
<evidence type="ECO:0000313" key="8">
    <source>
        <dbReference type="EMBL" id="PGH31657.1"/>
    </source>
</evidence>
<dbReference type="InterPro" id="IPR012308">
    <property type="entry name" value="DNA_ligase_ATP-dep_N"/>
</dbReference>
<dbReference type="PROSITE" id="PS50160">
    <property type="entry name" value="DNA_LIGASE_A3"/>
    <property type="match status" value="1"/>
</dbReference>
<dbReference type="InterPro" id="IPR012310">
    <property type="entry name" value="DNA_ligase_ATP-dep_cent"/>
</dbReference>
<comment type="caution">
    <text evidence="8">The sequence shown here is derived from an EMBL/GenBank/DDBJ whole genome shotgun (WGS) entry which is preliminary data.</text>
</comment>
<dbReference type="EMBL" id="PDND01000119">
    <property type="protein sequence ID" value="PGH31657.1"/>
    <property type="molecule type" value="Genomic_DNA"/>
</dbReference>
<dbReference type="Pfam" id="PF01068">
    <property type="entry name" value="DNA_ligase_A_M"/>
    <property type="match status" value="1"/>
</dbReference>
<dbReference type="Gene3D" id="3.30.470.30">
    <property type="entry name" value="DNA ligase/mRNA capping enzyme"/>
    <property type="match status" value="1"/>
</dbReference>
<feature type="region of interest" description="Disordered" evidence="6">
    <location>
        <begin position="778"/>
        <end position="800"/>
    </location>
</feature>
<keyword evidence="9" id="KW-1185">Reference proteome</keyword>
<feature type="compositionally biased region" description="Polar residues" evidence="6">
    <location>
        <begin position="1093"/>
        <end position="1102"/>
    </location>
</feature>
<dbReference type="Pfam" id="PF04675">
    <property type="entry name" value="DNA_ligase_A_N"/>
    <property type="match status" value="1"/>
</dbReference>
<accession>A0A2B7ZFS4</accession>
<keyword evidence="5" id="KW-0539">Nucleus</keyword>
<feature type="region of interest" description="Disordered" evidence="6">
    <location>
        <begin position="1082"/>
        <end position="1102"/>
    </location>
</feature>